<evidence type="ECO:0000313" key="7">
    <source>
        <dbReference type="EMBL" id="TLU97276.1"/>
    </source>
</evidence>
<evidence type="ECO:0000256" key="6">
    <source>
        <dbReference type="ARBA" id="ARBA00030388"/>
    </source>
</evidence>
<dbReference type="GO" id="GO:0006401">
    <property type="term" value="P:RNA catabolic process"/>
    <property type="evidence" value="ECO:0007669"/>
    <property type="project" value="InterPro"/>
</dbReference>
<evidence type="ECO:0000256" key="4">
    <source>
        <dbReference type="ARBA" id="ARBA00022759"/>
    </source>
</evidence>
<gene>
    <name evidence="7" type="ORF">FEN17_26790</name>
</gene>
<accession>A0A5R9KML2</accession>
<evidence type="ECO:0000313" key="8">
    <source>
        <dbReference type="Proteomes" id="UP000306402"/>
    </source>
</evidence>
<keyword evidence="2" id="KW-1277">Toxin-antitoxin system</keyword>
<dbReference type="EMBL" id="VCEJ01000010">
    <property type="protein sequence ID" value="TLU97276.1"/>
    <property type="molecule type" value="Genomic_DNA"/>
</dbReference>
<dbReference type="Gene3D" id="3.30.2310.20">
    <property type="entry name" value="RelE-like"/>
    <property type="match status" value="1"/>
</dbReference>
<reference evidence="7 8" key="1">
    <citation type="submission" date="2019-05" db="EMBL/GenBank/DDBJ databases">
        <authorList>
            <person name="Qu J.-H."/>
        </authorList>
    </citation>
    <scope>NUCLEOTIDE SEQUENCE [LARGE SCALE GENOMIC DNA]</scope>
    <source>
        <strain evidence="7 8">T17</strain>
    </source>
</reference>
<dbReference type="Pfam" id="PF06769">
    <property type="entry name" value="YoeB_toxin"/>
    <property type="match status" value="1"/>
</dbReference>
<keyword evidence="8" id="KW-1185">Reference proteome</keyword>
<dbReference type="InterPro" id="IPR007712">
    <property type="entry name" value="RelE/ParE_toxin"/>
</dbReference>
<dbReference type="Proteomes" id="UP000306402">
    <property type="component" value="Unassembled WGS sequence"/>
</dbReference>
<dbReference type="NCBIfam" id="TIGR02385">
    <property type="entry name" value="RelE_StbE"/>
    <property type="match status" value="1"/>
</dbReference>
<evidence type="ECO:0000256" key="2">
    <source>
        <dbReference type="ARBA" id="ARBA00022649"/>
    </source>
</evidence>
<dbReference type="GO" id="GO:0016787">
    <property type="term" value="F:hydrolase activity"/>
    <property type="evidence" value="ECO:0007669"/>
    <property type="project" value="UniProtKB-KW"/>
</dbReference>
<dbReference type="AlphaFoldDB" id="A0A5R9KML2"/>
<comment type="similarity">
    <text evidence="1">Belongs to the YoeB family.</text>
</comment>
<evidence type="ECO:0000256" key="1">
    <source>
        <dbReference type="ARBA" id="ARBA00008172"/>
    </source>
</evidence>
<name>A0A5R9KML2_9BACT</name>
<evidence type="ECO:0000256" key="3">
    <source>
        <dbReference type="ARBA" id="ARBA00022722"/>
    </source>
</evidence>
<dbReference type="SUPFAM" id="SSF143011">
    <property type="entry name" value="RelE-like"/>
    <property type="match status" value="1"/>
</dbReference>
<keyword evidence="5" id="KW-0378">Hydrolase</keyword>
<comment type="caution">
    <text evidence="7">The sequence shown here is derived from an EMBL/GenBank/DDBJ whole genome shotgun (WGS) entry which is preliminary data.</text>
</comment>
<dbReference type="OrthoDB" id="9801102at2"/>
<evidence type="ECO:0000256" key="5">
    <source>
        <dbReference type="ARBA" id="ARBA00022801"/>
    </source>
</evidence>
<dbReference type="RefSeq" id="WP_138368510.1">
    <property type="nucleotide sequence ID" value="NZ_VCEJ01000010.1"/>
</dbReference>
<protein>
    <recommendedName>
        <fullName evidence="6">Putative mRNA interferase YoeB</fullName>
    </recommendedName>
</protein>
<dbReference type="InterPro" id="IPR009614">
    <property type="entry name" value="YoeB_toxin"/>
</dbReference>
<dbReference type="GO" id="GO:0004519">
    <property type="term" value="F:endonuclease activity"/>
    <property type="evidence" value="ECO:0007669"/>
    <property type="project" value="UniProtKB-KW"/>
</dbReference>
<keyword evidence="3" id="KW-0540">Nuclease</keyword>
<dbReference type="GO" id="GO:0045892">
    <property type="term" value="P:negative regulation of DNA-templated transcription"/>
    <property type="evidence" value="ECO:0007669"/>
    <property type="project" value="TreeGrafter"/>
</dbReference>
<keyword evidence="4" id="KW-0255">Endonuclease</keyword>
<dbReference type="PANTHER" id="PTHR38039:SF1">
    <property type="entry name" value="TOXIN YOEB"/>
    <property type="match status" value="1"/>
</dbReference>
<sequence>MGRYSVTVTDKAKKDLSYLHKSGGKSLLKRIERIFEELGENPYSGIGKPEQLKNNLAGLWSRRIDKKHRLVYQIIEQTVTVVVIAARGHYDDK</sequence>
<dbReference type="InterPro" id="IPR035093">
    <property type="entry name" value="RelE/ParE_toxin_dom_sf"/>
</dbReference>
<dbReference type="NCBIfam" id="TIGR02116">
    <property type="entry name" value="toxin_Txe_YoeB"/>
    <property type="match status" value="1"/>
</dbReference>
<proteinExistence type="inferred from homology"/>
<dbReference type="PANTHER" id="PTHR38039">
    <property type="entry name" value="TOXIN YOEB"/>
    <property type="match status" value="1"/>
</dbReference>
<organism evidence="7 8">
    <name type="scientific">Dyadobacter luticola</name>
    <dbReference type="NCBI Taxonomy" id="1979387"/>
    <lineage>
        <taxon>Bacteria</taxon>
        <taxon>Pseudomonadati</taxon>
        <taxon>Bacteroidota</taxon>
        <taxon>Cytophagia</taxon>
        <taxon>Cytophagales</taxon>
        <taxon>Spirosomataceae</taxon>
        <taxon>Dyadobacter</taxon>
    </lineage>
</organism>